<dbReference type="PROSITE" id="PS01124">
    <property type="entry name" value="HTH_ARAC_FAMILY_2"/>
    <property type="match status" value="1"/>
</dbReference>
<keyword evidence="6" id="KW-1185">Reference proteome</keyword>
<name>A0ABT1YU46_9BACL</name>
<proteinExistence type="predicted"/>
<dbReference type="InterPro" id="IPR020449">
    <property type="entry name" value="Tscrpt_reg_AraC-type_HTH"/>
</dbReference>
<dbReference type="EMBL" id="JANQBD010000045">
    <property type="protein sequence ID" value="MCR8636522.1"/>
    <property type="molecule type" value="Genomic_DNA"/>
</dbReference>
<dbReference type="PANTHER" id="PTHR43280">
    <property type="entry name" value="ARAC-FAMILY TRANSCRIPTIONAL REGULATOR"/>
    <property type="match status" value="1"/>
</dbReference>
<keyword evidence="2" id="KW-0238">DNA-binding</keyword>
<dbReference type="SMART" id="SM00342">
    <property type="entry name" value="HTH_ARAC"/>
    <property type="match status" value="1"/>
</dbReference>
<gene>
    <name evidence="5" type="ORF">NV381_35635</name>
</gene>
<sequence>MTTISLELTIISLTIFQLTDINTYILDKKPSVLIAHVHDPLPEFLSDVQQQDFAALSQKSEPESKLCYLYTNPWGLTYLSRLMRKDEAQLMIIGPFLMQFPDNSNLKIDQKEHIQLEDFYRGLKLISGSKIQSIANILDQAGFIQQATVQVVDNPQQESNSASTKNGLELIQAQPDETFIDIIDVRYQIEKEMMQAVAQGDKAMLRSIHTKVKNLFDFHERFPNQPVRAMKNALVILNTLFRVAAEKGKVQPYFLHQISERFAKKIERCETIHSLNSLMAVMSDDYCDLVSSHTTSGYSQVVHKAAEYITLHFNKPLNLKNLSRTCHVHPAHLSRQFKKETGMTLTEFQQRQRIKEAKLLLSKNHASIAWIAGYVGFDDAGFFTRIFKKLEGMTPTEYRNS</sequence>
<reference evidence="5 6" key="1">
    <citation type="submission" date="2022-08" db="EMBL/GenBank/DDBJ databases">
        <title>Paenibacillus endoradicis sp. nov., Paenibacillus radicibacter sp. nov and Paenibacillus pararadicis sp. nov., three cold-adapted plant growth-promoting bacteria isolated from root of Larix gmelinii in Great Khingan.</title>
        <authorList>
            <person name="Xue H."/>
        </authorList>
    </citation>
    <scope>NUCLEOTIDE SEQUENCE [LARGE SCALE GENOMIC DNA]</scope>
    <source>
        <strain evidence="5 6">N5-1-1-5</strain>
    </source>
</reference>
<feature type="domain" description="HTH araC/xylS-type" evidence="4">
    <location>
        <begin position="303"/>
        <end position="401"/>
    </location>
</feature>
<evidence type="ECO:0000256" key="3">
    <source>
        <dbReference type="ARBA" id="ARBA00023163"/>
    </source>
</evidence>
<dbReference type="InterPro" id="IPR009057">
    <property type="entry name" value="Homeodomain-like_sf"/>
</dbReference>
<dbReference type="InterPro" id="IPR018060">
    <property type="entry name" value="HTH_AraC"/>
</dbReference>
<dbReference type="RefSeq" id="WP_258218021.1">
    <property type="nucleotide sequence ID" value="NZ_JANQBD010000045.1"/>
</dbReference>
<dbReference type="Gene3D" id="1.10.10.60">
    <property type="entry name" value="Homeodomain-like"/>
    <property type="match status" value="2"/>
</dbReference>
<dbReference type="Proteomes" id="UP001300012">
    <property type="component" value="Unassembled WGS sequence"/>
</dbReference>
<evidence type="ECO:0000256" key="1">
    <source>
        <dbReference type="ARBA" id="ARBA00023015"/>
    </source>
</evidence>
<organism evidence="5 6">
    <name type="scientific">Paenibacillus radicis</name>
    <name type="common">ex Xue et al. 2023</name>
    <dbReference type="NCBI Taxonomy" id="2972489"/>
    <lineage>
        <taxon>Bacteria</taxon>
        <taxon>Bacillati</taxon>
        <taxon>Bacillota</taxon>
        <taxon>Bacilli</taxon>
        <taxon>Bacillales</taxon>
        <taxon>Paenibacillaceae</taxon>
        <taxon>Paenibacillus</taxon>
    </lineage>
</organism>
<dbReference type="Pfam" id="PF12833">
    <property type="entry name" value="HTH_18"/>
    <property type="match status" value="1"/>
</dbReference>
<evidence type="ECO:0000256" key="2">
    <source>
        <dbReference type="ARBA" id="ARBA00023125"/>
    </source>
</evidence>
<keyword evidence="1" id="KW-0805">Transcription regulation</keyword>
<keyword evidence="3" id="KW-0804">Transcription</keyword>
<evidence type="ECO:0000313" key="6">
    <source>
        <dbReference type="Proteomes" id="UP001300012"/>
    </source>
</evidence>
<dbReference type="SUPFAM" id="SSF46689">
    <property type="entry name" value="Homeodomain-like"/>
    <property type="match status" value="2"/>
</dbReference>
<evidence type="ECO:0000313" key="5">
    <source>
        <dbReference type="EMBL" id="MCR8636522.1"/>
    </source>
</evidence>
<comment type="caution">
    <text evidence="5">The sequence shown here is derived from an EMBL/GenBank/DDBJ whole genome shotgun (WGS) entry which is preliminary data.</text>
</comment>
<dbReference type="PRINTS" id="PR00032">
    <property type="entry name" value="HTHARAC"/>
</dbReference>
<accession>A0ABT1YU46</accession>
<dbReference type="PANTHER" id="PTHR43280:SF28">
    <property type="entry name" value="HTH-TYPE TRANSCRIPTIONAL ACTIVATOR RHAS"/>
    <property type="match status" value="1"/>
</dbReference>
<evidence type="ECO:0000259" key="4">
    <source>
        <dbReference type="PROSITE" id="PS01124"/>
    </source>
</evidence>
<protein>
    <submittedName>
        <fullName evidence="5">AraC family transcriptional regulator</fullName>
    </submittedName>
</protein>